<dbReference type="EMBL" id="FNZM01000041">
    <property type="protein sequence ID" value="SEK15517.1"/>
    <property type="molecule type" value="Genomic_DNA"/>
</dbReference>
<evidence type="ECO:0000313" key="2">
    <source>
        <dbReference type="EMBL" id="SEK15517.1"/>
    </source>
</evidence>
<reference evidence="2 3" key="1">
    <citation type="submission" date="2016-10" db="EMBL/GenBank/DDBJ databases">
        <authorList>
            <person name="Varghese N."/>
            <person name="Submissions S."/>
        </authorList>
    </citation>
    <scope>NUCLEOTIDE SEQUENCE [LARGE SCALE GENOMIC DNA]</scope>
    <source>
        <strain evidence="2 3">LMG 22274</strain>
    </source>
</reference>
<organism evidence="2 3">
    <name type="scientific">Paraburkholderia tropica</name>
    <dbReference type="NCBI Taxonomy" id="92647"/>
    <lineage>
        <taxon>Bacteria</taxon>
        <taxon>Pseudomonadati</taxon>
        <taxon>Pseudomonadota</taxon>
        <taxon>Betaproteobacteria</taxon>
        <taxon>Burkholderiales</taxon>
        <taxon>Burkholderiaceae</taxon>
        <taxon>Paraburkholderia</taxon>
    </lineage>
</organism>
<evidence type="ECO:0000256" key="1">
    <source>
        <dbReference type="PROSITE-ProRule" id="PRU00339"/>
    </source>
</evidence>
<keyword evidence="1" id="KW-0802">TPR repeat</keyword>
<dbReference type="SUPFAM" id="SSF48452">
    <property type="entry name" value="TPR-like"/>
    <property type="match status" value="1"/>
</dbReference>
<evidence type="ECO:0000313" key="3">
    <source>
        <dbReference type="Proteomes" id="UP000183529"/>
    </source>
</evidence>
<gene>
    <name evidence="2" type="ORF">SAMN05216550_14114</name>
</gene>
<accession>A0AAQ1GPY1</accession>
<evidence type="ECO:0008006" key="4">
    <source>
        <dbReference type="Google" id="ProtNLM"/>
    </source>
</evidence>
<dbReference type="AlphaFoldDB" id="A0AAQ1GPY1"/>
<feature type="repeat" description="TPR" evidence="1">
    <location>
        <begin position="11"/>
        <end position="44"/>
    </location>
</feature>
<comment type="caution">
    <text evidence="2">The sequence shown here is derived from an EMBL/GenBank/DDBJ whole genome shotgun (WGS) entry which is preliminary data.</text>
</comment>
<dbReference type="InterPro" id="IPR011990">
    <property type="entry name" value="TPR-like_helical_dom_sf"/>
</dbReference>
<name>A0AAQ1GPY1_9BURK</name>
<dbReference type="PROSITE" id="PS50005">
    <property type="entry name" value="TPR"/>
    <property type="match status" value="1"/>
</dbReference>
<proteinExistence type="predicted"/>
<dbReference type="InterPro" id="IPR019734">
    <property type="entry name" value="TPR_rpt"/>
</dbReference>
<sequence>MRCLELNPHSDDAAFNCTSVLEQLGDYDGAAQAYVQCLQINPSHGEALRHLNMLMDKLRGDSRALIRHMSAWRRSTV</sequence>
<dbReference type="Proteomes" id="UP000183529">
    <property type="component" value="Unassembled WGS sequence"/>
</dbReference>
<dbReference type="Gene3D" id="1.25.40.10">
    <property type="entry name" value="Tetratricopeptide repeat domain"/>
    <property type="match status" value="1"/>
</dbReference>
<protein>
    <recommendedName>
        <fullName evidence="4">Tetratricopeptide repeat protein</fullName>
    </recommendedName>
</protein>